<sequence>MPMIRQSQQPLSAREFNATYSDQVVAIVEGMEMQDPKVSESTPDAKIGGLTSHPNFNRNTVNARSKGVETSKGPRNGAENVEEETAGGIYEHENNQSDDVKMNDTSLPKFRNEMTMDNTKTHQDSGVGRGYEGVADGHVHEMRDAKVDSLTQGSGEKTVNGQTHPAAAAAAAAATSPSTPTLFQSKPSQAAQSYLAWLYQRQTRSPTAQPVYPECIAIGKRLGRPPHKVYDEVLYHWGLETDSRHGEWHRQNRLKVLGEDPRFDEERMGFWNAWMKRGRETWNIPIRGRG</sequence>
<dbReference type="AlphaFoldDB" id="A0A9P4GG33"/>
<feature type="compositionally biased region" description="Basic and acidic residues" evidence="1">
    <location>
        <begin position="90"/>
        <end position="102"/>
    </location>
</feature>
<protein>
    <submittedName>
        <fullName evidence="2">Uncharacterized protein</fullName>
    </submittedName>
</protein>
<name>A0A9P4GG33_9PLEO</name>
<dbReference type="Proteomes" id="UP000800039">
    <property type="component" value="Unassembled WGS sequence"/>
</dbReference>
<reference evidence="2" key="1">
    <citation type="submission" date="2020-01" db="EMBL/GenBank/DDBJ databases">
        <authorList>
            <consortium name="DOE Joint Genome Institute"/>
            <person name="Haridas S."/>
            <person name="Albert R."/>
            <person name="Binder M."/>
            <person name="Bloem J."/>
            <person name="Labutti K."/>
            <person name="Salamov A."/>
            <person name="Andreopoulos B."/>
            <person name="Baker S.E."/>
            <person name="Barry K."/>
            <person name="Bills G."/>
            <person name="Bluhm B.H."/>
            <person name="Cannon C."/>
            <person name="Castanera R."/>
            <person name="Culley D.E."/>
            <person name="Daum C."/>
            <person name="Ezra D."/>
            <person name="Gonzalez J.B."/>
            <person name="Henrissat B."/>
            <person name="Kuo A."/>
            <person name="Liang C."/>
            <person name="Lipzen A."/>
            <person name="Lutzoni F."/>
            <person name="Magnuson J."/>
            <person name="Mondo S."/>
            <person name="Nolan M."/>
            <person name="Ohm R."/>
            <person name="Pangilinan J."/>
            <person name="Park H.-J."/>
            <person name="Ramirez L."/>
            <person name="Alfaro M."/>
            <person name="Sun H."/>
            <person name="Tritt A."/>
            <person name="Yoshinaga Y."/>
            <person name="Zwiers L.-H."/>
            <person name="Turgeon B.G."/>
            <person name="Goodwin S.B."/>
            <person name="Spatafora J.W."/>
            <person name="Crous P.W."/>
            <person name="Grigoriev I.V."/>
        </authorList>
    </citation>
    <scope>NUCLEOTIDE SEQUENCE</scope>
    <source>
        <strain evidence="2">CBS 394.84</strain>
    </source>
</reference>
<keyword evidence="3" id="KW-1185">Reference proteome</keyword>
<dbReference type="GeneID" id="63855043"/>
<dbReference type="EMBL" id="ML976616">
    <property type="protein sequence ID" value="KAF1844982.1"/>
    <property type="molecule type" value="Genomic_DNA"/>
</dbReference>
<evidence type="ECO:0000256" key="1">
    <source>
        <dbReference type="SAM" id="MobiDB-lite"/>
    </source>
</evidence>
<feature type="compositionally biased region" description="Polar residues" evidence="1">
    <location>
        <begin position="52"/>
        <end position="63"/>
    </location>
</feature>
<gene>
    <name evidence="2" type="ORF">K460DRAFT_416321</name>
</gene>
<accession>A0A9P4GG33</accession>
<feature type="region of interest" description="Disordered" evidence="1">
    <location>
        <begin position="37"/>
        <end position="102"/>
    </location>
</feature>
<dbReference type="RefSeq" id="XP_040787545.1">
    <property type="nucleotide sequence ID" value="XM_040937793.1"/>
</dbReference>
<dbReference type="OrthoDB" id="3798283at2759"/>
<organism evidence="2 3">
    <name type="scientific">Cucurbitaria berberidis CBS 394.84</name>
    <dbReference type="NCBI Taxonomy" id="1168544"/>
    <lineage>
        <taxon>Eukaryota</taxon>
        <taxon>Fungi</taxon>
        <taxon>Dikarya</taxon>
        <taxon>Ascomycota</taxon>
        <taxon>Pezizomycotina</taxon>
        <taxon>Dothideomycetes</taxon>
        <taxon>Pleosporomycetidae</taxon>
        <taxon>Pleosporales</taxon>
        <taxon>Pleosporineae</taxon>
        <taxon>Cucurbitariaceae</taxon>
        <taxon>Cucurbitaria</taxon>
    </lineage>
</organism>
<evidence type="ECO:0000313" key="2">
    <source>
        <dbReference type="EMBL" id="KAF1844982.1"/>
    </source>
</evidence>
<comment type="caution">
    <text evidence="2">The sequence shown here is derived from an EMBL/GenBank/DDBJ whole genome shotgun (WGS) entry which is preliminary data.</text>
</comment>
<evidence type="ECO:0000313" key="3">
    <source>
        <dbReference type="Proteomes" id="UP000800039"/>
    </source>
</evidence>
<proteinExistence type="predicted"/>